<protein>
    <recommendedName>
        <fullName evidence="2">DUF6594 domain-containing protein</fullName>
    </recommendedName>
</protein>
<dbReference type="EMBL" id="GL573279">
    <property type="protein sequence ID" value="ELR02256.1"/>
    <property type="molecule type" value="Genomic_DNA"/>
</dbReference>
<accession>L8FRC7</accession>
<keyword evidence="1" id="KW-1133">Transmembrane helix</keyword>
<dbReference type="PANTHER" id="PTHR34502:SF4">
    <property type="entry name" value="DUF6594 DOMAIN-CONTAINING PROTEIN"/>
    <property type="match status" value="1"/>
</dbReference>
<evidence type="ECO:0000313" key="4">
    <source>
        <dbReference type="Proteomes" id="UP000011064"/>
    </source>
</evidence>
<evidence type="ECO:0000259" key="2">
    <source>
        <dbReference type="Pfam" id="PF20237"/>
    </source>
</evidence>
<feature type="domain" description="DUF6594" evidence="2">
    <location>
        <begin position="34"/>
        <end position="163"/>
    </location>
</feature>
<reference evidence="4" key="1">
    <citation type="submission" date="2010-09" db="EMBL/GenBank/DDBJ databases">
        <title>The genome sequence of Geomyces destructans 20631-21.</title>
        <authorList>
            <consortium name="The Broad Institute Genome Sequencing Platform"/>
            <person name="Cuomo C.A."/>
            <person name="Blehert D.S."/>
            <person name="Lorch J.M."/>
            <person name="Young S.K."/>
            <person name="Zeng Q."/>
            <person name="Gargeya S."/>
            <person name="Fitzgerald M."/>
            <person name="Haas B."/>
            <person name="Abouelleil A."/>
            <person name="Alvarado L."/>
            <person name="Arachchi H.M."/>
            <person name="Berlin A."/>
            <person name="Brown A."/>
            <person name="Chapman S.B."/>
            <person name="Chen Z."/>
            <person name="Dunbar C."/>
            <person name="Freedman E."/>
            <person name="Gearin G."/>
            <person name="Gellesch M."/>
            <person name="Goldberg J."/>
            <person name="Griggs A."/>
            <person name="Gujja S."/>
            <person name="Heiman D."/>
            <person name="Howarth C."/>
            <person name="Larson L."/>
            <person name="Lui A."/>
            <person name="MacDonald P.J.P."/>
            <person name="Montmayeur A."/>
            <person name="Murphy C."/>
            <person name="Neiman D."/>
            <person name="Pearson M."/>
            <person name="Priest M."/>
            <person name="Roberts A."/>
            <person name="Saif S."/>
            <person name="Shea T."/>
            <person name="Shenoy N."/>
            <person name="Sisk P."/>
            <person name="Stolte C."/>
            <person name="Sykes S."/>
            <person name="Wortman J."/>
            <person name="Nusbaum C."/>
            <person name="Birren B."/>
        </authorList>
    </citation>
    <scope>NUCLEOTIDE SEQUENCE [LARGE SCALE GENOMIC DNA]</scope>
    <source>
        <strain evidence="4">ATCC MYA-4855 / 20631-21</strain>
    </source>
</reference>
<dbReference type="PANTHER" id="PTHR34502">
    <property type="entry name" value="DUF6594 DOMAIN-CONTAINING PROTEIN-RELATED"/>
    <property type="match status" value="1"/>
</dbReference>
<dbReference type="Proteomes" id="UP000011064">
    <property type="component" value="Unassembled WGS sequence"/>
</dbReference>
<sequence>MHQGYELPKRLNGFPRVAEKLASDPDKTTTTLRPAVGEDEKRFDDPYDPYDLVALRVPADQDRLSEFILNYFGGFFLATSTDARSSYIRESTLAKTIAIISSILFAILLFGSIAPLYFVHNGLALFGMLGGWTVLFAVCVGWLTNARRDQISAATAAYCAVLVVFVSGTLGGAGSGGWNCINSQLYTIHLQTLRRQV</sequence>
<dbReference type="InterPro" id="IPR046529">
    <property type="entry name" value="DUF6594"/>
</dbReference>
<evidence type="ECO:0000313" key="3">
    <source>
        <dbReference type="EMBL" id="ELR02256.1"/>
    </source>
</evidence>
<dbReference type="VEuPathDB" id="FungiDB:GMDG_05326"/>
<dbReference type="InParanoid" id="L8FRC7"/>
<dbReference type="HOGENOM" id="CLU_1384698_0_0_1"/>
<dbReference type="AlphaFoldDB" id="L8FRC7"/>
<dbReference type="OrthoDB" id="3533814at2759"/>
<feature type="transmembrane region" description="Helical" evidence="1">
    <location>
        <begin position="97"/>
        <end position="118"/>
    </location>
</feature>
<dbReference type="Pfam" id="PF20237">
    <property type="entry name" value="DUF6594"/>
    <property type="match status" value="1"/>
</dbReference>
<keyword evidence="1" id="KW-0472">Membrane</keyword>
<name>L8FRC7_PSED2</name>
<keyword evidence="4" id="KW-1185">Reference proteome</keyword>
<gene>
    <name evidence="3" type="ORF">GMDG_05326</name>
</gene>
<feature type="transmembrane region" description="Helical" evidence="1">
    <location>
        <begin position="124"/>
        <end position="144"/>
    </location>
</feature>
<organism evidence="3 4">
    <name type="scientific">Pseudogymnoascus destructans (strain ATCC MYA-4855 / 20631-21)</name>
    <name type="common">Bat white-nose syndrome fungus</name>
    <name type="synonym">Geomyces destructans</name>
    <dbReference type="NCBI Taxonomy" id="658429"/>
    <lineage>
        <taxon>Eukaryota</taxon>
        <taxon>Fungi</taxon>
        <taxon>Dikarya</taxon>
        <taxon>Ascomycota</taxon>
        <taxon>Pezizomycotina</taxon>
        <taxon>Leotiomycetes</taxon>
        <taxon>Thelebolales</taxon>
        <taxon>Thelebolaceae</taxon>
        <taxon>Pseudogymnoascus</taxon>
    </lineage>
</organism>
<evidence type="ECO:0000256" key="1">
    <source>
        <dbReference type="SAM" id="Phobius"/>
    </source>
</evidence>
<proteinExistence type="predicted"/>
<feature type="transmembrane region" description="Helical" evidence="1">
    <location>
        <begin position="156"/>
        <end position="178"/>
    </location>
</feature>
<dbReference type="STRING" id="658429.L8FRC7"/>
<keyword evidence="1" id="KW-0812">Transmembrane</keyword>